<dbReference type="Proteomes" id="UP000525078">
    <property type="component" value="Unassembled WGS sequence"/>
</dbReference>
<dbReference type="InterPro" id="IPR026960">
    <property type="entry name" value="RVT-Znf"/>
</dbReference>
<keyword evidence="5" id="KW-1185">Reference proteome</keyword>
<proteinExistence type="predicted"/>
<evidence type="ECO:0000313" key="3">
    <source>
        <dbReference type="EMBL" id="KAF4385098.1"/>
    </source>
</evidence>
<comment type="caution">
    <text evidence="3">The sequence shown here is derived from an EMBL/GenBank/DDBJ whole genome shotgun (WGS) entry which is preliminary data.</text>
</comment>
<accession>A0A7J6GQR7</accession>
<organism evidence="3 4">
    <name type="scientific">Cannabis sativa</name>
    <name type="common">Hemp</name>
    <name type="synonym">Marijuana</name>
    <dbReference type="NCBI Taxonomy" id="3483"/>
    <lineage>
        <taxon>Eukaryota</taxon>
        <taxon>Viridiplantae</taxon>
        <taxon>Streptophyta</taxon>
        <taxon>Embryophyta</taxon>
        <taxon>Tracheophyta</taxon>
        <taxon>Spermatophyta</taxon>
        <taxon>Magnoliopsida</taxon>
        <taxon>eudicotyledons</taxon>
        <taxon>Gunneridae</taxon>
        <taxon>Pentapetalae</taxon>
        <taxon>rosids</taxon>
        <taxon>fabids</taxon>
        <taxon>Rosales</taxon>
        <taxon>Cannabaceae</taxon>
        <taxon>Cannabis</taxon>
    </lineage>
</organism>
<evidence type="ECO:0000313" key="4">
    <source>
        <dbReference type="Proteomes" id="UP000525078"/>
    </source>
</evidence>
<dbReference type="Pfam" id="PF13966">
    <property type="entry name" value="zf-RVT"/>
    <property type="match status" value="1"/>
</dbReference>
<dbReference type="EMBL" id="JAATIQ010000252">
    <property type="protein sequence ID" value="KAF4366808.1"/>
    <property type="molecule type" value="Genomic_DNA"/>
</dbReference>
<evidence type="ECO:0000313" key="2">
    <source>
        <dbReference type="EMBL" id="KAF4366808.1"/>
    </source>
</evidence>
<dbReference type="Proteomes" id="UP000583929">
    <property type="component" value="Unassembled WGS sequence"/>
</dbReference>
<evidence type="ECO:0000313" key="5">
    <source>
        <dbReference type="Proteomes" id="UP000583929"/>
    </source>
</evidence>
<dbReference type="AlphaFoldDB" id="A0A7J6GQR7"/>
<evidence type="ECO:0000259" key="1">
    <source>
        <dbReference type="Pfam" id="PF13966"/>
    </source>
</evidence>
<sequence>MALCTRSIRPFWQLWSRISGSIETYLSDSERTDHWSWKLETDDRYTIRSAYRQLATSGSLPTCAQLVKRHVVVSVICLLCQTTKETIFHALIGCSYARAYWSRTMVDIGNVLDDDFYYWLLVLAGRGKAGELEELAMVACAIRKAKNDFV</sequence>
<protein>
    <recommendedName>
        <fullName evidence="1">Reverse transcriptase zinc-binding domain-containing protein</fullName>
    </recommendedName>
</protein>
<dbReference type="EMBL" id="JAATIP010000045">
    <property type="protein sequence ID" value="KAF4385098.1"/>
    <property type="molecule type" value="Genomic_DNA"/>
</dbReference>
<gene>
    <name evidence="3" type="ORF">F8388_014231</name>
    <name evidence="2" type="ORF">G4B88_018231</name>
</gene>
<name>A0A7J6GQR7_CANSA</name>
<reference evidence="4 5" key="1">
    <citation type="journal article" date="2020" name="bioRxiv">
        <title>Sequence and annotation of 42 cannabis genomes reveals extensive copy number variation in cannabinoid synthesis and pathogen resistance genes.</title>
        <authorList>
            <person name="Mckernan K.J."/>
            <person name="Helbert Y."/>
            <person name="Kane L.T."/>
            <person name="Ebling H."/>
            <person name="Zhang L."/>
            <person name="Liu B."/>
            <person name="Eaton Z."/>
            <person name="Mclaughlin S."/>
            <person name="Kingan S."/>
            <person name="Baybayan P."/>
            <person name="Concepcion G."/>
            <person name="Jordan M."/>
            <person name="Riva A."/>
            <person name="Barbazuk W."/>
            <person name="Harkins T."/>
        </authorList>
    </citation>
    <scope>NUCLEOTIDE SEQUENCE [LARGE SCALE GENOMIC DNA]</scope>
    <source>
        <strain evidence="4 5">cv. Jamaican Lion 4</strain>
        <strain evidence="2">Father</strain>
        <strain evidence="3">Mother</strain>
        <tissue evidence="3">Leaf</tissue>
    </source>
</reference>
<feature type="domain" description="Reverse transcriptase zinc-binding" evidence="1">
    <location>
        <begin position="54"/>
        <end position="101"/>
    </location>
</feature>